<evidence type="ECO:0000256" key="1">
    <source>
        <dbReference type="SAM" id="Phobius"/>
    </source>
</evidence>
<sequence length="300" mass="34234">MLWIIDGLIYGFFTALYTLVNQHYKFNGYLLGIWRGFGISFFFLPFLFFLPVPDDAYYYFLLIFQGFLIGVYDSHLFFASADYGAGPTSRVMALSALITTIFWWFLTPHLFWGLLQNATVFMSLILVLFGFTVSYWQMVQSPVSKALVWYMFPVVFAFAGMSIITKEIALHGSNAWQGVAYYLTVATFVSGCYNSYWYAKTVKPGLKGFFKNVFEWKLVKAGLYVVSFSWALITAKTLALRIAPNPGYVIALLLTSPIFVFVLNRYRKVPDNISVKAGFSMIFFLFLLLLLVNGNYGVID</sequence>
<dbReference type="EMBL" id="DVNC01000021">
    <property type="protein sequence ID" value="HIU52952.1"/>
    <property type="molecule type" value="Genomic_DNA"/>
</dbReference>
<keyword evidence="1" id="KW-0472">Membrane</keyword>
<reference evidence="2" key="2">
    <citation type="journal article" date="2021" name="PeerJ">
        <title>Extensive microbial diversity within the chicken gut microbiome revealed by metagenomics and culture.</title>
        <authorList>
            <person name="Gilroy R."/>
            <person name="Ravi A."/>
            <person name="Getino M."/>
            <person name="Pursley I."/>
            <person name="Horton D.L."/>
            <person name="Alikhan N.F."/>
            <person name="Baker D."/>
            <person name="Gharbi K."/>
            <person name="Hall N."/>
            <person name="Watson M."/>
            <person name="Adriaenssens E.M."/>
            <person name="Foster-Nyarko E."/>
            <person name="Jarju S."/>
            <person name="Secka A."/>
            <person name="Antonio M."/>
            <person name="Oren A."/>
            <person name="Chaudhuri R.R."/>
            <person name="La Ragione R."/>
            <person name="Hildebrand F."/>
            <person name="Pallen M.J."/>
        </authorList>
    </citation>
    <scope>NUCLEOTIDE SEQUENCE</scope>
    <source>
        <strain evidence="2">ChiW3-316</strain>
    </source>
</reference>
<accession>A0A9D1M3L9</accession>
<feature type="transmembrane region" description="Helical" evidence="1">
    <location>
        <begin position="118"/>
        <end position="135"/>
    </location>
</feature>
<keyword evidence="1" id="KW-0812">Transmembrane</keyword>
<keyword evidence="1" id="KW-1133">Transmembrane helix</keyword>
<feature type="transmembrane region" description="Helical" evidence="1">
    <location>
        <begin position="278"/>
        <end position="299"/>
    </location>
</feature>
<organism evidence="2 3">
    <name type="scientific">Candidatus Scatocola faecipullorum</name>
    <dbReference type="NCBI Taxonomy" id="2840917"/>
    <lineage>
        <taxon>Bacteria</taxon>
        <taxon>Pseudomonadati</taxon>
        <taxon>Pseudomonadota</taxon>
        <taxon>Alphaproteobacteria</taxon>
        <taxon>Rhodospirillales</taxon>
        <taxon>Rhodospirillaceae</taxon>
        <taxon>Rhodospirillaceae incertae sedis</taxon>
        <taxon>Candidatus Scatocola</taxon>
    </lineage>
</organism>
<reference evidence="2" key="1">
    <citation type="submission" date="2020-10" db="EMBL/GenBank/DDBJ databases">
        <authorList>
            <person name="Gilroy R."/>
        </authorList>
    </citation>
    <scope>NUCLEOTIDE SEQUENCE</scope>
    <source>
        <strain evidence="2">ChiW3-316</strain>
    </source>
</reference>
<evidence type="ECO:0000313" key="2">
    <source>
        <dbReference type="EMBL" id="HIU52952.1"/>
    </source>
</evidence>
<proteinExistence type="predicted"/>
<protein>
    <submittedName>
        <fullName evidence="2">Uncharacterized protein</fullName>
    </submittedName>
</protein>
<dbReference type="AlphaFoldDB" id="A0A9D1M3L9"/>
<feature type="transmembrane region" description="Helical" evidence="1">
    <location>
        <begin position="56"/>
        <end position="79"/>
    </location>
</feature>
<gene>
    <name evidence="2" type="ORF">IAD20_02605</name>
</gene>
<comment type="caution">
    <text evidence="2">The sequence shown here is derived from an EMBL/GenBank/DDBJ whole genome shotgun (WGS) entry which is preliminary data.</text>
</comment>
<feature type="transmembrane region" description="Helical" evidence="1">
    <location>
        <begin position="29"/>
        <end position="50"/>
    </location>
</feature>
<feature type="transmembrane region" description="Helical" evidence="1">
    <location>
        <begin position="218"/>
        <end position="235"/>
    </location>
</feature>
<feature type="transmembrane region" description="Helical" evidence="1">
    <location>
        <begin position="247"/>
        <end position="266"/>
    </location>
</feature>
<dbReference type="Proteomes" id="UP000824107">
    <property type="component" value="Unassembled WGS sequence"/>
</dbReference>
<name>A0A9D1M3L9_9PROT</name>
<feature type="transmembrane region" description="Helical" evidence="1">
    <location>
        <begin position="91"/>
        <end position="112"/>
    </location>
</feature>
<evidence type="ECO:0000313" key="3">
    <source>
        <dbReference type="Proteomes" id="UP000824107"/>
    </source>
</evidence>
<feature type="transmembrane region" description="Helical" evidence="1">
    <location>
        <begin position="179"/>
        <end position="197"/>
    </location>
</feature>
<feature type="transmembrane region" description="Helical" evidence="1">
    <location>
        <begin position="147"/>
        <end position="164"/>
    </location>
</feature>